<proteinExistence type="inferred from homology"/>
<dbReference type="InterPro" id="IPR042098">
    <property type="entry name" value="TauD-like_sf"/>
</dbReference>
<dbReference type="InterPro" id="IPR018946">
    <property type="entry name" value="PhoD-like_MPP"/>
</dbReference>
<evidence type="ECO:0000313" key="13">
    <source>
        <dbReference type="Proteomes" id="UP001583172"/>
    </source>
</evidence>
<gene>
    <name evidence="12" type="ORF">VTJ49DRAFT_7143</name>
</gene>
<dbReference type="PRINTS" id="PR00081">
    <property type="entry name" value="GDHRDH"/>
</dbReference>
<dbReference type="SUPFAM" id="SSF51735">
    <property type="entry name" value="NAD(P)-binding Rossmann-fold domains"/>
    <property type="match status" value="1"/>
</dbReference>
<comment type="similarity">
    <text evidence="2">Belongs to the gamma-BBH/TMLD family.</text>
</comment>
<evidence type="ECO:0000256" key="2">
    <source>
        <dbReference type="ARBA" id="ARBA00008654"/>
    </source>
</evidence>
<feature type="domain" description="Gamma-butyrobetaine hydroxylase-like N-terminal" evidence="10">
    <location>
        <begin position="648"/>
        <end position="703"/>
    </location>
</feature>
<dbReference type="CDD" id="cd07389">
    <property type="entry name" value="MPP_PhoD"/>
    <property type="match status" value="1"/>
</dbReference>
<feature type="transmembrane region" description="Helical" evidence="8">
    <location>
        <begin position="27"/>
        <end position="48"/>
    </location>
</feature>
<keyword evidence="3" id="KW-0479">Metal-binding</keyword>
<dbReference type="Pfam" id="PF06155">
    <property type="entry name" value="GBBH-like_N"/>
    <property type="match status" value="1"/>
</dbReference>
<keyword evidence="4" id="KW-0521">NADP</keyword>
<comment type="caution">
    <text evidence="12">The sequence shown here is derived from an EMBL/GenBank/DDBJ whole genome shotgun (WGS) entry which is preliminary data.</text>
</comment>
<dbReference type="CDD" id="cd05352">
    <property type="entry name" value="MDH-like_SDR_c"/>
    <property type="match status" value="1"/>
</dbReference>
<dbReference type="Gene3D" id="3.60.130.10">
    <property type="entry name" value="Clavaminate synthase-like"/>
    <property type="match status" value="1"/>
</dbReference>
<dbReference type="InterPro" id="IPR038607">
    <property type="entry name" value="PhoD-like_sf"/>
</dbReference>
<evidence type="ECO:0000256" key="3">
    <source>
        <dbReference type="ARBA" id="ARBA00022723"/>
    </source>
</evidence>
<organism evidence="12 13">
    <name type="scientific">Humicola insolens</name>
    <name type="common">Soft-rot fungus</name>
    <dbReference type="NCBI Taxonomy" id="85995"/>
    <lineage>
        <taxon>Eukaryota</taxon>
        <taxon>Fungi</taxon>
        <taxon>Dikarya</taxon>
        <taxon>Ascomycota</taxon>
        <taxon>Pezizomycotina</taxon>
        <taxon>Sordariomycetes</taxon>
        <taxon>Sordariomycetidae</taxon>
        <taxon>Sordariales</taxon>
        <taxon>Chaetomiaceae</taxon>
        <taxon>Mycothermus</taxon>
    </lineage>
</organism>
<dbReference type="InterPro" id="IPR038492">
    <property type="entry name" value="GBBH-like_N_sf"/>
</dbReference>
<dbReference type="CDD" id="cd00250">
    <property type="entry name" value="CAS_like"/>
    <property type="match status" value="1"/>
</dbReference>
<reference evidence="12 13" key="1">
    <citation type="journal article" date="2024" name="Commun. Biol.">
        <title>Comparative genomic analysis of thermophilic fungi reveals convergent evolutionary adaptations and gene losses.</title>
        <authorList>
            <person name="Steindorff A.S."/>
            <person name="Aguilar-Pontes M.V."/>
            <person name="Robinson A.J."/>
            <person name="Andreopoulos B."/>
            <person name="LaButti K."/>
            <person name="Kuo A."/>
            <person name="Mondo S."/>
            <person name="Riley R."/>
            <person name="Otillar R."/>
            <person name="Haridas S."/>
            <person name="Lipzen A."/>
            <person name="Grimwood J."/>
            <person name="Schmutz J."/>
            <person name="Clum A."/>
            <person name="Reid I.D."/>
            <person name="Moisan M.C."/>
            <person name="Butler G."/>
            <person name="Nguyen T.T.M."/>
            <person name="Dewar K."/>
            <person name="Conant G."/>
            <person name="Drula E."/>
            <person name="Henrissat B."/>
            <person name="Hansel C."/>
            <person name="Singer S."/>
            <person name="Hutchinson M.I."/>
            <person name="de Vries R.P."/>
            <person name="Natvig D.O."/>
            <person name="Powell A.J."/>
            <person name="Tsang A."/>
            <person name="Grigoriev I.V."/>
        </authorList>
    </citation>
    <scope>NUCLEOTIDE SEQUENCE [LARGE SCALE GENOMIC DNA]</scope>
    <source>
        <strain evidence="12 13">CBS 620.91</strain>
    </source>
</reference>
<evidence type="ECO:0000259" key="11">
    <source>
        <dbReference type="Pfam" id="PF09423"/>
    </source>
</evidence>
<evidence type="ECO:0000313" key="12">
    <source>
        <dbReference type="EMBL" id="KAL1841363.1"/>
    </source>
</evidence>
<name>A0ABR3VI55_HUMIN</name>
<dbReference type="InterPro" id="IPR052900">
    <property type="entry name" value="Phospholipid_Metab_Enz"/>
</dbReference>
<dbReference type="PRINTS" id="PR00080">
    <property type="entry name" value="SDRFAMILY"/>
</dbReference>
<dbReference type="PANTHER" id="PTHR43606:SF2">
    <property type="entry name" value="ALKALINE PHOSPHATASE FAMILY PROTEIN (AFU_ORTHOLOGUE AFUA_5G03860)"/>
    <property type="match status" value="1"/>
</dbReference>
<keyword evidence="8" id="KW-1133">Transmembrane helix</keyword>
<dbReference type="InterPro" id="IPR020904">
    <property type="entry name" value="Sc_DH/Rdtase_CS"/>
</dbReference>
<keyword evidence="5" id="KW-0560">Oxidoreductase</keyword>
<keyword evidence="8" id="KW-0812">Transmembrane</keyword>
<dbReference type="PANTHER" id="PTHR43606">
    <property type="entry name" value="PHOSPHATASE, PUTATIVE (AFU_ORTHOLOGUE AFUA_6G08710)-RELATED"/>
    <property type="match status" value="1"/>
</dbReference>
<feature type="domain" description="PhoD-like phosphatase metallophosphatase" evidence="11">
    <location>
        <begin position="288"/>
        <end position="560"/>
    </location>
</feature>
<keyword evidence="13" id="KW-1185">Reference proteome</keyword>
<feature type="region of interest" description="Disordered" evidence="7">
    <location>
        <begin position="509"/>
        <end position="530"/>
    </location>
</feature>
<evidence type="ECO:0000256" key="1">
    <source>
        <dbReference type="ARBA" id="ARBA00001954"/>
    </source>
</evidence>
<sequence length="1292" mass="143618">MVLSQSKVATATSVGIRVLSYIFLRWALAPFIPPIVFSLFAIYLAAFISGYRNEPKYELVDEVDVLVMETPARGEATPDSSDRTPEGDTEVVAQDVTIQETISVEPRPLSPLKTLLSGAPNPRSLALSLATLALNVLAVTFVADRLFRERFYTADDLSFVRVGYVAENEAKLVIREPDQTKMPVKVEIRVKDPQPPFENPLWQDAGGVRWTLDETDYTAVLSIPLRPSKKRAFEWRTSNNHSGEFTIPPPVGHAEDTNFGPFTFLATSCIVQKLPYNPFDHPLAIPGMRHLAKVLPSLNAQFMLFLGDFIYADVPRYWDKSVNYYRQQYRQVYASPDWPAVGQNLSWIHVLDDHEIANDWSANTTGVYSAAIAPFHNYQAAANPPQARRAPANTSYFQFTQGPASFFLLDTRTHRSSNALPVNDTDKTMLGAQQREDLLAWLRKPEPKGVKWKIIASSVPFTKNWRVDTTDTWGGFLAERRVLLEAMWDAAARGMGVVVLSGDRHEFAATKFPPPSRSGEEGEEGGVGGGRWGETDVVWEFSASPLSQFYSPLPSYRQQDEEDVLVKYIYKGNSKFGAITIENLEGGKQSSLKYRLYVDGEEVWNTMILSPLPHETAPSCEIHKDGLKLSLPADLTIAGAKQQRDKLDNCRCSKCVNQDTTQRAFATFQIPLDIHPVEARADQAGVHVSWSDNHQSQYAWDFLQQYLYHGRRKEKTITKALWGAEIAEKPPTVPYGDVMASDDGVAQVTANLMESGLCFISSIPHDDPFKTKTLLERIAFIRETHYGGFYDFTPDLAMADTAYTNLALPAHTDTTYFTDPAGLQAFHMLSHKPVKEGGECWGGESLLVDGFHAAKVLKQEDEKAYEVLSRVGLPWHASGNKGITIAPDKLYPVLEHTASGRLHRVRWNNDDRGVVPLTSEAPEGPEISADEWYAAARKFDEILRRKEMEYWFQLKPGRVVVFDNWRVLHGRAAFEGIRRMCGAYKFLSYQITWNQVYNMVEIRDGKFAHDATVAPQASRVFPLFSLKGKTAIVTGATTNIGLAVAQAFAEAGANVAIWYNSRKEEAERSAAEVASEYGVKCQAYQVNVTSYEAVEAAINTIVRDFNGRLDVFVANAGAVWTEGPMLDGSLSLYHKVIQTNLDGVYHCARAAGQHFRRQKLEGTTITGQALADPPFTQGSFIATASMSGHIVNIPQLQAAYNASKAAVIHLCRSLAVEWAGFARANSISPGYINTSISDFCPRETRDVWKDKIPMGREGEVGELKGAYLYLASDAASYTTGSDLRVDGGYCAP</sequence>
<dbReference type="Gene3D" id="3.60.21.70">
    <property type="entry name" value="PhoD-like phosphatase"/>
    <property type="match status" value="1"/>
</dbReference>
<dbReference type="PROSITE" id="PS00061">
    <property type="entry name" value="ADH_SHORT"/>
    <property type="match status" value="1"/>
</dbReference>
<dbReference type="Proteomes" id="UP001583172">
    <property type="component" value="Unassembled WGS sequence"/>
</dbReference>
<evidence type="ECO:0000256" key="7">
    <source>
        <dbReference type="SAM" id="MobiDB-lite"/>
    </source>
</evidence>
<dbReference type="InterPro" id="IPR029052">
    <property type="entry name" value="Metallo-depent_PP-like"/>
</dbReference>
<dbReference type="EMBL" id="JAZGSY010000078">
    <property type="protein sequence ID" value="KAL1841363.1"/>
    <property type="molecule type" value="Genomic_DNA"/>
</dbReference>
<comment type="cofactor">
    <cofactor evidence="1">
        <name>Fe(2+)</name>
        <dbReference type="ChEBI" id="CHEBI:29033"/>
    </cofactor>
</comment>
<accession>A0ABR3VI55</accession>
<dbReference type="InterPro" id="IPR003819">
    <property type="entry name" value="TauD/TfdA-like"/>
</dbReference>
<dbReference type="InterPro" id="IPR036291">
    <property type="entry name" value="NAD(P)-bd_dom_sf"/>
</dbReference>
<dbReference type="Gene3D" id="3.40.50.720">
    <property type="entry name" value="NAD(P)-binding Rossmann-like Domain"/>
    <property type="match status" value="1"/>
</dbReference>
<dbReference type="InterPro" id="IPR012776">
    <property type="entry name" value="Trimethyllysine_dOase"/>
</dbReference>
<dbReference type="InterPro" id="IPR010376">
    <property type="entry name" value="GBBH-like_N"/>
</dbReference>
<evidence type="ECO:0000259" key="9">
    <source>
        <dbReference type="Pfam" id="PF02668"/>
    </source>
</evidence>
<evidence type="ECO:0000256" key="6">
    <source>
        <dbReference type="ARBA" id="ARBA00023004"/>
    </source>
</evidence>
<dbReference type="SUPFAM" id="SSF56300">
    <property type="entry name" value="Metallo-dependent phosphatases"/>
    <property type="match status" value="1"/>
</dbReference>
<evidence type="ECO:0000256" key="4">
    <source>
        <dbReference type="ARBA" id="ARBA00022857"/>
    </source>
</evidence>
<dbReference type="Gene3D" id="3.30.2020.30">
    <property type="match status" value="1"/>
</dbReference>
<dbReference type="Pfam" id="PF09423">
    <property type="entry name" value="PhoD"/>
    <property type="match status" value="1"/>
</dbReference>
<dbReference type="SUPFAM" id="SSF51197">
    <property type="entry name" value="Clavaminate synthase-like"/>
    <property type="match status" value="1"/>
</dbReference>
<dbReference type="Pfam" id="PF13561">
    <property type="entry name" value="adh_short_C2"/>
    <property type="match status" value="1"/>
</dbReference>
<evidence type="ECO:0000256" key="5">
    <source>
        <dbReference type="ARBA" id="ARBA00023002"/>
    </source>
</evidence>
<feature type="domain" description="TauD/TfdA-like" evidence="9">
    <location>
        <begin position="722"/>
        <end position="984"/>
    </location>
</feature>
<evidence type="ECO:0008006" key="14">
    <source>
        <dbReference type="Google" id="ProtNLM"/>
    </source>
</evidence>
<evidence type="ECO:0000259" key="10">
    <source>
        <dbReference type="Pfam" id="PF06155"/>
    </source>
</evidence>
<dbReference type="NCBIfam" id="TIGR02410">
    <property type="entry name" value="carnitine_TMLD"/>
    <property type="match status" value="1"/>
</dbReference>
<protein>
    <recommendedName>
        <fullName evidence="14">Trimethyllysine dioxygenase</fullName>
    </recommendedName>
</protein>
<dbReference type="Pfam" id="PF02668">
    <property type="entry name" value="TauD"/>
    <property type="match status" value="1"/>
</dbReference>
<keyword evidence="6" id="KW-0408">Iron</keyword>
<evidence type="ECO:0000256" key="8">
    <source>
        <dbReference type="SAM" id="Phobius"/>
    </source>
</evidence>
<keyword evidence="8" id="KW-0472">Membrane</keyword>
<dbReference type="InterPro" id="IPR002347">
    <property type="entry name" value="SDR_fam"/>
</dbReference>